<keyword evidence="2" id="KW-1185">Reference proteome</keyword>
<name>A0A428MNF9_9BACT</name>
<reference evidence="1 2" key="1">
    <citation type="submission" date="2018-12" db="EMBL/GenBank/DDBJ databases">
        <title>Sequencing of bacterial isolates from soil warming experiment in Harvard Forest, Massachusetts, USA.</title>
        <authorList>
            <person name="Deangelis K."/>
        </authorList>
    </citation>
    <scope>NUCLEOTIDE SEQUENCE [LARGE SCALE GENOMIC DNA]</scope>
    <source>
        <strain evidence="1 2">EB153</strain>
    </source>
</reference>
<organism evidence="1 2">
    <name type="scientific">Edaphobacter aggregans</name>
    <dbReference type="NCBI Taxonomy" id="570835"/>
    <lineage>
        <taxon>Bacteria</taxon>
        <taxon>Pseudomonadati</taxon>
        <taxon>Acidobacteriota</taxon>
        <taxon>Terriglobia</taxon>
        <taxon>Terriglobales</taxon>
        <taxon>Acidobacteriaceae</taxon>
        <taxon>Edaphobacter</taxon>
    </lineage>
</organism>
<dbReference type="AlphaFoldDB" id="A0A428MNF9"/>
<evidence type="ECO:0000313" key="2">
    <source>
        <dbReference type="Proteomes" id="UP000269669"/>
    </source>
</evidence>
<sequence>MSVPKGLEMADLRLRAVQIDHVFGKWPYNRLSGKVLVTLVAAAMCPVSRLFVHVESPPLEISEH</sequence>
<dbReference type="EMBL" id="RSDW01000001">
    <property type="protein sequence ID" value="RSL18400.1"/>
    <property type="molecule type" value="Genomic_DNA"/>
</dbReference>
<protein>
    <submittedName>
        <fullName evidence="1">Uncharacterized protein</fullName>
    </submittedName>
</protein>
<accession>A0A428MNF9</accession>
<proteinExistence type="predicted"/>
<evidence type="ECO:0000313" key="1">
    <source>
        <dbReference type="EMBL" id="RSL18400.1"/>
    </source>
</evidence>
<gene>
    <name evidence="1" type="ORF">EDE15_3969</name>
</gene>
<dbReference type="Proteomes" id="UP000269669">
    <property type="component" value="Unassembled WGS sequence"/>
</dbReference>
<comment type="caution">
    <text evidence="1">The sequence shown here is derived from an EMBL/GenBank/DDBJ whole genome shotgun (WGS) entry which is preliminary data.</text>
</comment>